<evidence type="ECO:0000256" key="1">
    <source>
        <dbReference type="SAM" id="Phobius"/>
    </source>
</evidence>
<proteinExistence type="predicted"/>
<reference evidence="2 3" key="1">
    <citation type="submission" date="2015-04" db="EMBL/GenBank/DDBJ databases">
        <title>Lasius niger genome sequencing.</title>
        <authorList>
            <person name="Konorov E.A."/>
            <person name="Nikitin M.A."/>
            <person name="Kirill M.V."/>
            <person name="Chang P."/>
        </authorList>
    </citation>
    <scope>NUCLEOTIDE SEQUENCE [LARGE SCALE GENOMIC DNA]</scope>
    <source>
        <tissue evidence="2">Whole</tissue>
    </source>
</reference>
<dbReference type="GO" id="GO:0005789">
    <property type="term" value="C:endoplasmic reticulum membrane"/>
    <property type="evidence" value="ECO:0007669"/>
    <property type="project" value="TreeGrafter"/>
</dbReference>
<feature type="transmembrane region" description="Helical" evidence="1">
    <location>
        <begin position="83"/>
        <end position="102"/>
    </location>
</feature>
<gene>
    <name evidence="2" type="ORF">RF55_14459</name>
</gene>
<dbReference type="EMBL" id="LBMM01011944">
    <property type="protein sequence ID" value="KMQ86532.1"/>
    <property type="molecule type" value="Genomic_DNA"/>
</dbReference>
<keyword evidence="1" id="KW-0812">Transmembrane</keyword>
<dbReference type="OrthoDB" id="3053196at2759"/>
<dbReference type="AlphaFoldDB" id="A0A0J7K844"/>
<sequence>MVAVKGRKSSNKNPPILSHEFVIQNHADIVSCVAMVFVIGLMVQVTSPWAYMFIAIHHNVTNTTEDPTAVIKYATGWKDACAVFFYFLITIIMHAVLQEYIFD</sequence>
<protein>
    <submittedName>
        <fullName evidence="2">Translocating chain-associated membrane protein 1-like 1-like protein</fullName>
    </submittedName>
</protein>
<dbReference type="InterPro" id="IPR016447">
    <property type="entry name" value="Translocation_assoc_membrane"/>
</dbReference>
<dbReference type="Proteomes" id="UP000036403">
    <property type="component" value="Unassembled WGS sequence"/>
</dbReference>
<keyword evidence="1" id="KW-0472">Membrane</keyword>
<dbReference type="GO" id="GO:0006616">
    <property type="term" value="P:SRP-dependent cotranslational protein targeting to membrane, translocation"/>
    <property type="evidence" value="ECO:0007669"/>
    <property type="project" value="InterPro"/>
</dbReference>
<keyword evidence="3" id="KW-1185">Reference proteome</keyword>
<dbReference type="PaxDb" id="67767-A0A0J7K844"/>
<evidence type="ECO:0000313" key="3">
    <source>
        <dbReference type="Proteomes" id="UP000036403"/>
    </source>
</evidence>
<accession>A0A0J7K844</accession>
<dbReference type="PANTHER" id="PTHR12371:SF11">
    <property type="entry name" value="TRANSLOCATING CHAIN-ASSOCIATED MEMBRANE PROTEIN"/>
    <property type="match status" value="1"/>
</dbReference>
<dbReference type="GO" id="GO:0045048">
    <property type="term" value="P:protein insertion into ER membrane"/>
    <property type="evidence" value="ECO:0007669"/>
    <property type="project" value="TreeGrafter"/>
</dbReference>
<dbReference type="PANTHER" id="PTHR12371">
    <property type="entry name" value="TRANSLOCATION ASSOCIATED MEMBRANE PROTEIN"/>
    <property type="match status" value="1"/>
</dbReference>
<organism evidence="2 3">
    <name type="scientific">Lasius niger</name>
    <name type="common">Black garden ant</name>
    <dbReference type="NCBI Taxonomy" id="67767"/>
    <lineage>
        <taxon>Eukaryota</taxon>
        <taxon>Metazoa</taxon>
        <taxon>Ecdysozoa</taxon>
        <taxon>Arthropoda</taxon>
        <taxon>Hexapoda</taxon>
        <taxon>Insecta</taxon>
        <taxon>Pterygota</taxon>
        <taxon>Neoptera</taxon>
        <taxon>Endopterygota</taxon>
        <taxon>Hymenoptera</taxon>
        <taxon>Apocrita</taxon>
        <taxon>Aculeata</taxon>
        <taxon>Formicoidea</taxon>
        <taxon>Formicidae</taxon>
        <taxon>Formicinae</taxon>
        <taxon>Lasius</taxon>
        <taxon>Lasius</taxon>
    </lineage>
</organism>
<feature type="non-terminal residue" evidence="2">
    <location>
        <position position="103"/>
    </location>
</feature>
<comment type="caution">
    <text evidence="2">The sequence shown here is derived from an EMBL/GenBank/DDBJ whole genome shotgun (WGS) entry which is preliminary data.</text>
</comment>
<dbReference type="STRING" id="67767.A0A0J7K844"/>
<evidence type="ECO:0000313" key="2">
    <source>
        <dbReference type="EMBL" id="KMQ86532.1"/>
    </source>
</evidence>
<keyword evidence="1" id="KW-1133">Transmembrane helix</keyword>
<name>A0A0J7K844_LASNI</name>